<evidence type="ECO:0000313" key="2">
    <source>
        <dbReference type="Proteomes" id="UP000249464"/>
    </source>
</evidence>
<accession>A0A2X0LZK3</accession>
<dbReference type="Proteomes" id="UP000249464">
    <property type="component" value="Unassembled WGS sequence"/>
</dbReference>
<dbReference type="EMBL" id="FQNC01000041">
    <property type="protein sequence ID" value="SGY35095.1"/>
    <property type="molecule type" value="Genomic_DNA"/>
</dbReference>
<keyword evidence="2" id="KW-1185">Reference proteome</keyword>
<organism evidence="1 2">
    <name type="scientific">Microbotryum silenes-dioicae</name>
    <dbReference type="NCBI Taxonomy" id="796604"/>
    <lineage>
        <taxon>Eukaryota</taxon>
        <taxon>Fungi</taxon>
        <taxon>Dikarya</taxon>
        <taxon>Basidiomycota</taxon>
        <taxon>Pucciniomycotina</taxon>
        <taxon>Microbotryomycetes</taxon>
        <taxon>Microbotryales</taxon>
        <taxon>Microbotryaceae</taxon>
        <taxon>Microbotryum</taxon>
    </lineage>
</organism>
<proteinExistence type="predicted"/>
<gene>
    <name evidence="1" type="primary">BQ5605_C002g01726</name>
    <name evidence="1" type="ORF">BQ5605_C002G01726</name>
</gene>
<reference evidence="1 2" key="1">
    <citation type="submission" date="2016-11" db="EMBL/GenBank/DDBJ databases">
        <authorList>
            <person name="Jaros S."/>
            <person name="Januszkiewicz K."/>
            <person name="Wedrychowicz H."/>
        </authorList>
    </citation>
    <scope>NUCLEOTIDE SEQUENCE [LARGE SCALE GENOMIC DNA]</scope>
</reference>
<sequence length="50" mass="5454">MQQRTGLERQRTAANGAVGASRQLLERASLSAIRCRVEVQGIDEEEGVRG</sequence>
<name>A0A2X0LZK3_9BASI</name>
<dbReference type="AlphaFoldDB" id="A0A2X0LZK3"/>
<protein>
    <submittedName>
        <fullName evidence="1">BQ5605_C002g01726 protein</fullName>
    </submittedName>
</protein>
<evidence type="ECO:0000313" key="1">
    <source>
        <dbReference type="EMBL" id="SGY35095.1"/>
    </source>
</evidence>